<evidence type="ECO:0000256" key="8">
    <source>
        <dbReference type="ARBA" id="ARBA00019357"/>
    </source>
</evidence>
<dbReference type="PROSITE" id="PS01012">
    <property type="entry name" value="FOLYLPOLYGLU_SYNT_2"/>
    <property type="match status" value="1"/>
</dbReference>
<evidence type="ECO:0000256" key="12">
    <source>
        <dbReference type="ARBA" id="ARBA00022840"/>
    </source>
</evidence>
<evidence type="ECO:0000259" key="24">
    <source>
        <dbReference type="Pfam" id="PF08245"/>
    </source>
</evidence>
<evidence type="ECO:0000256" key="17">
    <source>
        <dbReference type="ARBA" id="ARBA00032510"/>
    </source>
</evidence>
<organism evidence="25 26">
    <name type="scientific">Prosthecodimorpha hirschii</name>
    <dbReference type="NCBI Taxonomy" id="665126"/>
    <lineage>
        <taxon>Bacteria</taxon>
        <taxon>Pseudomonadati</taxon>
        <taxon>Pseudomonadota</taxon>
        <taxon>Alphaproteobacteria</taxon>
        <taxon>Hyphomicrobiales</taxon>
        <taxon>Ancalomicrobiaceae</taxon>
        <taxon>Prosthecodimorpha</taxon>
    </lineage>
</organism>
<evidence type="ECO:0000256" key="4">
    <source>
        <dbReference type="ARBA" id="ARBA00005150"/>
    </source>
</evidence>
<dbReference type="Gene3D" id="3.90.190.20">
    <property type="entry name" value="Mur ligase, C-terminal domain"/>
    <property type="match status" value="1"/>
</dbReference>
<evidence type="ECO:0000256" key="10">
    <source>
        <dbReference type="ARBA" id="ARBA00022723"/>
    </source>
</evidence>
<dbReference type="AlphaFoldDB" id="A0A0N8GG08"/>
<feature type="domain" description="Mur ligase central" evidence="24">
    <location>
        <begin position="60"/>
        <end position="216"/>
    </location>
</feature>
<accession>A0A0N8GG08</accession>
<name>A0A0N8GG08_9HYPH</name>
<dbReference type="STRING" id="665126.ABB55_10540"/>
<dbReference type="GO" id="GO:0004326">
    <property type="term" value="F:tetrahydrofolylpolyglutamate synthase activity"/>
    <property type="evidence" value="ECO:0007669"/>
    <property type="project" value="UniProtKB-EC"/>
</dbReference>
<evidence type="ECO:0000256" key="20">
    <source>
        <dbReference type="ARBA" id="ARBA00049035"/>
    </source>
</evidence>
<comment type="similarity">
    <text evidence="5 22">Belongs to the folylpolyglutamate synthase family.</text>
</comment>
<dbReference type="PIRSF" id="PIRSF001563">
    <property type="entry name" value="Folylpolyglu_synth"/>
    <property type="match status" value="1"/>
</dbReference>
<feature type="domain" description="Mur ligase C-terminal" evidence="23">
    <location>
        <begin position="320"/>
        <end position="437"/>
    </location>
</feature>
<dbReference type="InterPro" id="IPR036615">
    <property type="entry name" value="Mur_ligase_C_dom_sf"/>
</dbReference>
<dbReference type="InterPro" id="IPR013221">
    <property type="entry name" value="Mur_ligase_cen"/>
</dbReference>
<dbReference type="GO" id="GO:0005737">
    <property type="term" value="C:cytoplasm"/>
    <property type="evidence" value="ECO:0007669"/>
    <property type="project" value="TreeGrafter"/>
</dbReference>
<dbReference type="UniPathway" id="UPA00077">
    <property type="reaction ID" value="UER00157"/>
</dbReference>
<comment type="catalytic activity">
    <reaction evidence="20">
        <text>(6R)-5,10-methylenetetrahydrofolyl-(gamma-L-Glu)(n) + L-glutamate + ATP = (6R)-5,10-methylenetetrahydrofolyl-(gamma-L-Glu)(n+1) + ADP + phosphate + H(+)</text>
        <dbReference type="Rhea" id="RHEA:51912"/>
        <dbReference type="Rhea" id="RHEA-COMP:13257"/>
        <dbReference type="Rhea" id="RHEA-COMP:13258"/>
        <dbReference type="ChEBI" id="CHEBI:15378"/>
        <dbReference type="ChEBI" id="CHEBI:29985"/>
        <dbReference type="ChEBI" id="CHEBI:30616"/>
        <dbReference type="ChEBI" id="CHEBI:43474"/>
        <dbReference type="ChEBI" id="CHEBI:136572"/>
        <dbReference type="ChEBI" id="CHEBI:456216"/>
        <dbReference type="EC" id="6.3.2.17"/>
    </reaction>
</comment>
<reference evidence="25 26" key="1">
    <citation type="submission" date="2015-09" db="EMBL/GenBank/DDBJ databases">
        <authorList>
            <consortium name="Swine Surveillance"/>
        </authorList>
    </citation>
    <scope>NUCLEOTIDE SEQUENCE [LARGE SCALE GENOMIC DNA]</scope>
    <source>
        <strain evidence="25 26">16</strain>
    </source>
</reference>
<comment type="caution">
    <text evidence="25">The sequence shown here is derived from an EMBL/GenBank/DDBJ whole genome shotgun (WGS) entry which is preliminary data.</text>
</comment>
<evidence type="ECO:0000256" key="16">
    <source>
        <dbReference type="ARBA" id="ARBA00030592"/>
    </source>
</evidence>
<keyword evidence="26" id="KW-1185">Reference proteome</keyword>
<dbReference type="GO" id="GO:0005524">
    <property type="term" value="F:ATP binding"/>
    <property type="evidence" value="ECO:0007669"/>
    <property type="project" value="UniProtKB-KW"/>
</dbReference>
<dbReference type="EMBL" id="LJYW01000001">
    <property type="protein sequence ID" value="KPL55801.1"/>
    <property type="molecule type" value="Genomic_DNA"/>
</dbReference>
<keyword evidence="13" id="KW-0460">Magnesium</keyword>
<evidence type="ECO:0000256" key="13">
    <source>
        <dbReference type="ARBA" id="ARBA00022842"/>
    </source>
</evidence>
<dbReference type="GO" id="GO:0046654">
    <property type="term" value="P:tetrahydrofolate biosynthetic process"/>
    <property type="evidence" value="ECO:0007669"/>
    <property type="project" value="UniProtKB-UniPathway"/>
</dbReference>
<gene>
    <name evidence="25" type="ORF">ABB55_10540</name>
</gene>
<comment type="catalytic activity">
    <reaction evidence="18">
        <text>(6S)-5,6,7,8-tetrahydrofolyl-(gamma-L-Glu)(n) + L-glutamate + ATP = (6S)-5,6,7,8-tetrahydrofolyl-(gamma-L-Glu)(n+1) + ADP + phosphate + H(+)</text>
        <dbReference type="Rhea" id="RHEA:10580"/>
        <dbReference type="Rhea" id="RHEA-COMP:14738"/>
        <dbReference type="Rhea" id="RHEA-COMP:14740"/>
        <dbReference type="ChEBI" id="CHEBI:15378"/>
        <dbReference type="ChEBI" id="CHEBI:29985"/>
        <dbReference type="ChEBI" id="CHEBI:30616"/>
        <dbReference type="ChEBI" id="CHEBI:43474"/>
        <dbReference type="ChEBI" id="CHEBI:141005"/>
        <dbReference type="ChEBI" id="CHEBI:456216"/>
        <dbReference type="EC" id="6.3.2.17"/>
    </reaction>
</comment>
<evidence type="ECO:0000256" key="19">
    <source>
        <dbReference type="ARBA" id="ARBA00047808"/>
    </source>
</evidence>
<sequence>MPVRAHSGAHLAMPPSALDALLDRLTMAIPAGWDLGLERIERLLAELGNPHHTLPPVIHVAGTNGKGSVTAFCRAILEAAGKTCHVYTSPHLVRFNERIRIAHPGGGRLADDDVLAAAILEAERVNAGRPITFFELATVAAFRLFAQHPADYTLLEVGLGGRLDATNVIPAPLVSVITSISVDHEKFLGDTIEKIAAEKAGIIKRGAAAVSSPQTPEVVTILERRAAREGVRIQFGGQDWIAGPENGRLVYQDADGLLDLTAPRLLGAHQFVNAGTAVAALRAAGIAPDNQTIGRGLETVEWPARMQRLGPGPVTALAPSGAEVWLDGGHNPGAGEVVAQVMGDLEERVPRPLFLIAGMLKTKDPVGFFRPFAGLARHVFTVPIHGGHETRTPEDLAAAATAGGLSAEPVASLEAALARLASGWQSDEAPRILICGSLYLAGEVLKANGALPA</sequence>
<evidence type="ECO:0000256" key="22">
    <source>
        <dbReference type="PIRNR" id="PIRNR001563"/>
    </source>
</evidence>
<evidence type="ECO:0000313" key="25">
    <source>
        <dbReference type="EMBL" id="KPL55801.1"/>
    </source>
</evidence>
<dbReference type="FunFam" id="3.40.1190.10:FF:000011">
    <property type="entry name" value="Folylpolyglutamate synthase/dihydrofolate synthase"/>
    <property type="match status" value="1"/>
</dbReference>
<dbReference type="Proteomes" id="UP000048984">
    <property type="component" value="Unassembled WGS sequence"/>
</dbReference>
<dbReference type="EC" id="6.3.2.12" evidence="6"/>
<evidence type="ECO:0000256" key="1">
    <source>
        <dbReference type="ARBA" id="ARBA00001946"/>
    </source>
</evidence>
<evidence type="ECO:0000256" key="11">
    <source>
        <dbReference type="ARBA" id="ARBA00022741"/>
    </source>
</evidence>
<reference evidence="25 26" key="2">
    <citation type="submission" date="2015-10" db="EMBL/GenBank/DDBJ databases">
        <title>Draft Genome Sequence of Prosthecomicrobium hirschii ATCC 27832.</title>
        <authorList>
            <person name="Daniel J."/>
            <person name="Givan S.A."/>
            <person name="Brun Y.V."/>
            <person name="Brown P.J."/>
        </authorList>
    </citation>
    <scope>NUCLEOTIDE SEQUENCE [LARGE SCALE GENOMIC DNA]</scope>
    <source>
        <strain evidence="25 26">16</strain>
    </source>
</reference>
<dbReference type="InterPro" id="IPR018109">
    <property type="entry name" value="Folylpolyglutamate_synth_CS"/>
</dbReference>
<keyword evidence="9 22" id="KW-0436">Ligase</keyword>
<dbReference type="InterPro" id="IPR004101">
    <property type="entry name" value="Mur_ligase_C"/>
</dbReference>
<evidence type="ECO:0000256" key="9">
    <source>
        <dbReference type="ARBA" id="ARBA00022598"/>
    </source>
</evidence>
<evidence type="ECO:0000256" key="6">
    <source>
        <dbReference type="ARBA" id="ARBA00013023"/>
    </source>
</evidence>
<dbReference type="NCBIfam" id="TIGR01499">
    <property type="entry name" value="folC"/>
    <property type="match status" value="1"/>
</dbReference>
<dbReference type="InterPro" id="IPR001645">
    <property type="entry name" value="Folylpolyglutamate_synth"/>
</dbReference>
<comment type="pathway">
    <text evidence="3">Cofactor biosynthesis; tetrahydrofolate biosynthesis; 7,8-dihydrofolate from 2-amino-4-hydroxy-6-hydroxymethyl-7,8-dihydropteridine diphosphate and 4-aminobenzoate: step 2/2.</text>
</comment>
<dbReference type="PANTHER" id="PTHR11136:SF0">
    <property type="entry name" value="DIHYDROFOLATE SYNTHETASE-RELATED"/>
    <property type="match status" value="1"/>
</dbReference>
<comment type="function">
    <text evidence="2">Functions in two distinct reactions of the de novo folate biosynthetic pathway. Catalyzes the addition of a glutamate residue to dihydropteroate (7,8-dihydropteroate or H2Pte) to form dihydrofolate (7,8-dihydrofolate monoglutamate or H2Pte-Glu). Also catalyzes successive additions of L-glutamate to tetrahydrofolate or 10-formyltetrahydrofolate or 5,10-methylenetetrahydrofolate, leading to folylpolyglutamate derivatives.</text>
</comment>
<evidence type="ECO:0000256" key="3">
    <source>
        <dbReference type="ARBA" id="ARBA00004799"/>
    </source>
</evidence>
<keyword evidence="12 22" id="KW-0067">ATP-binding</keyword>
<evidence type="ECO:0000256" key="18">
    <source>
        <dbReference type="ARBA" id="ARBA00047493"/>
    </source>
</evidence>
<dbReference type="Pfam" id="PF02875">
    <property type="entry name" value="Mur_ligase_C"/>
    <property type="match status" value="1"/>
</dbReference>
<dbReference type="Gene3D" id="3.40.1190.10">
    <property type="entry name" value="Mur-like, catalytic domain"/>
    <property type="match status" value="1"/>
</dbReference>
<comment type="pathway">
    <text evidence="4">Cofactor biosynthesis; tetrahydrofolylpolyglutamate biosynthesis.</text>
</comment>
<comment type="catalytic activity">
    <reaction evidence="21">
        <text>7,8-dihydropteroate + L-glutamate + ATP = 7,8-dihydrofolate + ADP + phosphate + H(+)</text>
        <dbReference type="Rhea" id="RHEA:23584"/>
        <dbReference type="ChEBI" id="CHEBI:15378"/>
        <dbReference type="ChEBI" id="CHEBI:17839"/>
        <dbReference type="ChEBI" id="CHEBI:29985"/>
        <dbReference type="ChEBI" id="CHEBI:30616"/>
        <dbReference type="ChEBI" id="CHEBI:43474"/>
        <dbReference type="ChEBI" id="CHEBI:57451"/>
        <dbReference type="ChEBI" id="CHEBI:456216"/>
        <dbReference type="EC" id="6.3.2.12"/>
    </reaction>
</comment>
<evidence type="ECO:0000313" key="26">
    <source>
        <dbReference type="Proteomes" id="UP000048984"/>
    </source>
</evidence>
<dbReference type="GO" id="GO:0046872">
    <property type="term" value="F:metal ion binding"/>
    <property type="evidence" value="ECO:0007669"/>
    <property type="project" value="UniProtKB-KW"/>
</dbReference>
<protein>
    <recommendedName>
        <fullName evidence="8">Dihydrofolate synthase/folylpolyglutamate synthase</fullName>
        <ecNumber evidence="6">6.3.2.12</ecNumber>
        <ecNumber evidence="7">6.3.2.17</ecNumber>
    </recommendedName>
    <alternativeName>
        <fullName evidence="17">Folylpoly-gamma-glutamate synthetase-dihydrofolate synthetase</fullName>
    </alternativeName>
    <alternativeName>
        <fullName evidence="15">Folylpolyglutamate synthetase</fullName>
    </alternativeName>
    <alternativeName>
        <fullName evidence="16">Tetrahydrofolylpolyglutamate synthase</fullName>
    </alternativeName>
</protein>
<keyword evidence="11 22" id="KW-0547">Nucleotide-binding</keyword>
<dbReference type="EC" id="6.3.2.17" evidence="7"/>
<evidence type="ECO:0000259" key="23">
    <source>
        <dbReference type="Pfam" id="PF02875"/>
    </source>
</evidence>
<evidence type="ECO:0000256" key="21">
    <source>
        <dbReference type="ARBA" id="ARBA00049161"/>
    </source>
</evidence>
<evidence type="ECO:0000256" key="7">
    <source>
        <dbReference type="ARBA" id="ARBA00013025"/>
    </source>
</evidence>
<keyword evidence="14" id="KW-0289">Folate biosynthesis</keyword>
<evidence type="ECO:0000256" key="15">
    <source>
        <dbReference type="ARBA" id="ARBA00030048"/>
    </source>
</evidence>
<proteinExistence type="inferred from homology"/>
<comment type="catalytic activity">
    <reaction evidence="19">
        <text>10-formyltetrahydrofolyl-(gamma-L-Glu)(n) + L-glutamate + ATP = 10-formyltetrahydrofolyl-(gamma-L-Glu)(n+1) + ADP + phosphate + H(+)</text>
        <dbReference type="Rhea" id="RHEA:51904"/>
        <dbReference type="Rhea" id="RHEA-COMP:13088"/>
        <dbReference type="Rhea" id="RHEA-COMP:14300"/>
        <dbReference type="ChEBI" id="CHEBI:15378"/>
        <dbReference type="ChEBI" id="CHEBI:29985"/>
        <dbReference type="ChEBI" id="CHEBI:30616"/>
        <dbReference type="ChEBI" id="CHEBI:43474"/>
        <dbReference type="ChEBI" id="CHEBI:134413"/>
        <dbReference type="ChEBI" id="CHEBI:456216"/>
        <dbReference type="EC" id="6.3.2.17"/>
    </reaction>
</comment>
<dbReference type="InterPro" id="IPR036565">
    <property type="entry name" value="Mur-like_cat_sf"/>
</dbReference>
<keyword evidence="10" id="KW-0479">Metal-binding</keyword>
<dbReference type="Pfam" id="PF08245">
    <property type="entry name" value="Mur_ligase_M"/>
    <property type="match status" value="1"/>
</dbReference>
<dbReference type="SUPFAM" id="SSF53623">
    <property type="entry name" value="MurD-like peptide ligases, catalytic domain"/>
    <property type="match status" value="1"/>
</dbReference>
<comment type="cofactor">
    <cofactor evidence="1">
        <name>Mg(2+)</name>
        <dbReference type="ChEBI" id="CHEBI:18420"/>
    </cofactor>
</comment>
<dbReference type="GO" id="GO:0008841">
    <property type="term" value="F:dihydrofolate synthase activity"/>
    <property type="evidence" value="ECO:0007669"/>
    <property type="project" value="UniProtKB-EC"/>
</dbReference>
<dbReference type="SUPFAM" id="SSF53244">
    <property type="entry name" value="MurD-like peptide ligases, peptide-binding domain"/>
    <property type="match status" value="1"/>
</dbReference>
<dbReference type="PANTHER" id="PTHR11136">
    <property type="entry name" value="FOLYLPOLYGLUTAMATE SYNTHASE-RELATED"/>
    <property type="match status" value="1"/>
</dbReference>
<dbReference type="GO" id="GO:0046656">
    <property type="term" value="P:folic acid biosynthetic process"/>
    <property type="evidence" value="ECO:0007669"/>
    <property type="project" value="UniProtKB-KW"/>
</dbReference>
<evidence type="ECO:0000256" key="2">
    <source>
        <dbReference type="ARBA" id="ARBA00002714"/>
    </source>
</evidence>
<evidence type="ECO:0000256" key="5">
    <source>
        <dbReference type="ARBA" id="ARBA00008276"/>
    </source>
</evidence>
<evidence type="ECO:0000256" key="14">
    <source>
        <dbReference type="ARBA" id="ARBA00022909"/>
    </source>
</evidence>